<feature type="transmembrane region" description="Helical" evidence="9">
    <location>
        <begin position="45"/>
        <end position="62"/>
    </location>
</feature>
<comment type="subunit">
    <text evidence="9">The complex comprises the extracytoplasmic solute receptor protein and the two transmembrane proteins.</text>
</comment>
<organism evidence="11 12">
    <name type="scientific">Paracoccus stylophorae</name>
    <dbReference type="NCBI Taxonomy" id="659350"/>
    <lineage>
        <taxon>Bacteria</taxon>
        <taxon>Pseudomonadati</taxon>
        <taxon>Pseudomonadota</taxon>
        <taxon>Alphaproteobacteria</taxon>
        <taxon>Rhodobacterales</taxon>
        <taxon>Paracoccaceae</taxon>
        <taxon>Paracoccus</taxon>
    </lineage>
</organism>
<dbReference type="RefSeq" id="WP_272859472.1">
    <property type="nucleotide sequence ID" value="NZ_CP067134.1"/>
</dbReference>
<name>A0ABY7SWF1_9RHOB</name>
<evidence type="ECO:0000256" key="2">
    <source>
        <dbReference type="ARBA" id="ARBA00022448"/>
    </source>
</evidence>
<feature type="transmembrane region" description="Helical" evidence="9">
    <location>
        <begin position="83"/>
        <end position="105"/>
    </location>
</feature>
<evidence type="ECO:0000256" key="5">
    <source>
        <dbReference type="ARBA" id="ARBA00022692"/>
    </source>
</evidence>
<evidence type="ECO:0000256" key="1">
    <source>
        <dbReference type="ARBA" id="ARBA00004429"/>
    </source>
</evidence>
<protein>
    <recommendedName>
        <fullName evidence="9">TRAP transporter small permease protein</fullName>
    </recommendedName>
</protein>
<evidence type="ECO:0000256" key="9">
    <source>
        <dbReference type="RuleBase" id="RU369079"/>
    </source>
</evidence>
<keyword evidence="5 9" id="KW-0812">Transmembrane</keyword>
<dbReference type="InterPro" id="IPR007387">
    <property type="entry name" value="TRAP_DctQ"/>
</dbReference>
<gene>
    <name evidence="11" type="ORF">JHW45_02910</name>
</gene>
<keyword evidence="12" id="KW-1185">Reference proteome</keyword>
<dbReference type="PANTHER" id="PTHR35011">
    <property type="entry name" value="2,3-DIKETO-L-GULONATE TRAP TRANSPORTER SMALL PERMEASE PROTEIN YIAM"/>
    <property type="match status" value="1"/>
</dbReference>
<dbReference type="Pfam" id="PF04290">
    <property type="entry name" value="DctQ"/>
    <property type="match status" value="1"/>
</dbReference>
<feature type="transmembrane region" description="Helical" evidence="9">
    <location>
        <begin position="125"/>
        <end position="142"/>
    </location>
</feature>
<reference evidence="11 12" key="1">
    <citation type="submission" date="2021-01" db="EMBL/GenBank/DDBJ databases">
        <title>Biogeographic distribution of Paracoccus.</title>
        <authorList>
            <person name="Hollensteiner J."/>
            <person name="Leineberger J."/>
            <person name="Brinkhoff T."/>
            <person name="Daniel R."/>
        </authorList>
    </citation>
    <scope>NUCLEOTIDE SEQUENCE [LARGE SCALE GENOMIC DNA]</scope>
    <source>
        <strain evidence="11 12">LMG25392</strain>
    </source>
</reference>
<evidence type="ECO:0000256" key="4">
    <source>
        <dbReference type="ARBA" id="ARBA00022519"/>
    </source>
</evidence>
<evidence type="ECO:0000256" key="7">
    <source>
        <dbReference type="ARBA" id="ARBA00023136"/>
    </source>
</evidence>
<evidence type="ECO:0000256" key="8">
    <source>
        <dbReference type="ARBA" id="ARBA00038436"/>
    </source>
</evidence>
<evidence type="ECO:0000313" key="12">
    <source>
        <dbReference type="Proteomes" id="UP001218412"/>
    </source>
</evidence>
<comment type="similarity">
    <text evidence="8 9">Belongs to the TRAP transporter small permease family.</text>
</comment>
<sequence>MKPLRRYSPEGIVASVLFIVLIVVLMIQILGRTALFTGPVWTEETARWLWVWMAMIGIAEVERTDTQLRMGFLVEGLRRKLRVAIFTVIDAIYLAIVLHLVWIGWKTVQRTWSNEAVTLPVSDALLYASGLVAMILIAHRVIRRILGVGHRHDPEKVETAL</sequence>
<feature type="domain" description="Tripartite ATP-independent periplasmic transporters DctQ component" evidence="10">
    <location>
        <begin position="21"/>
        <end position="146"/>
    </location>
</feature>
<dbReference type="Proteomes" id="UP001218412">
    <property type="component" value="Chromosome"/>
</dbReference>
<evidence type="ECO:0000259" key="10">
    <source>
        <dbReference type="Pfam" id="PF04290"/>
    </source>
</evidence>
<feature type="transmembrane region" description="Helical" evidence="9">
    <location>
        <begin position="12"/>
        <end position="30"/>
    </location>
</feature>
<evidence type="ECO:0000313" key="11">
    <source>
        <dbReference type="EMBL" id="WCR11370.1"/>
    </source>
</evidence>
<keyword evidence="7 9" id="KW-0472">Membrane</keyword>
<keyword evidence="6 9" id="KW-1133">Transmembrane helix</keyword>
<accession>A0ABY7SWF1</accession>
<dbReference type="PANTHER" id="PTHR35011:SF5">
    <property type="entry name" value="SIALIC ACID TRAP TRANSPORTER SMALL PERMEASE PROTEIN SIAQ"/>
    <property type="match status" value="1"/>
</dbReference>
<evidence type="ECO:0000256" key="6">
    <source>
        <dbReference type="ARBA" id="ARBA00022989"/>
    </source>
</evidence>
<dbReference type="InterPro" id="IPR055348">
    <property type="entry name" value="DctQ"/>
</dbReference>
<evidence type="ECO:0000256" key="3">
    <source>
        <dbReference type="ARBA" id="ARBA00022475"/>
    </source>
</evidence>
<keyword evidence="4 9" id="KW-0997">Cell inner membrane</keyword>
<proteinExistence type="inferred from homology"/>
<keyword evidence="3" id="KW-1003">Cell membrane</keyword>
<comment type="function">
    <text evidence="9">Part of the tripartite ATP-independent periplasmic (TRAP) transport system.</text>
</comment>
<comment type="subcellular location">
    <subcellularLocation>
        <location evidence="1 9">Cell inner membrane</location>
        <topology evidence="1 9">Multi-pass membrane protein</topology>
    </subcellularLocation>
</comment>
<keyword evidence="2 9" id="KW-0813">Transport</keyword>
<dbReference type="EMBL" id="CP067134">
    <property type="protein sequence ID" value="WCR11370.1"/>
    <property type="molecule type" value="Genomic_DNA"/>
</dbReference>